<dbReference type="HAMAP" id="MF_00235">
    <property type="entry name" value="Adenylate_kinase_Adk"/>
    <property type="match status" value="1"/>
</dbReference>
<dbReference type="GO" id="GO:0016787">
    <property type="term" value="F:hydrolase activity"/>
    <property type="evidence" value="ECO:0007669"/>
    <property type="project" value="UniProtKB-KW"/>
</dbReference>
<keyword evidence="9" id="KW-1185">Reference proteome</keyword>
<dbReference type="FunFam" id="3.40.50.300:FF:000106">
    <property type="entry name" value="Adenylate kinase mitochondrial"/>
    <property type="match status" value="1"/>
</dbReference>
<gene>
    <name evidence="8" type="ORF">BgAZ_201380</name>
</gene>
<name>A0AAD8LRM2_BABGI</name>
<dbReference type="NCBIfam" id="TIGR01351">
    <property type="entry name" value="adk"/>
    <property type="match status" value="1"/>
</dbReference>
<dbReference type="InterPro" id="IPR036193">
    <property type="entry name" value="ADK_active_lid_dom_sf"/>
</dbReference>
<keyword evidence="2 5" id="KW-0808">Transferase</keyword>
<evidence type="ECO:0000313" key="9">
    <source>
        <dbReference type="Proteomes" id="UP001230268"/>
    </source>
</evidence>
<dbReference type="InterPro" id="IPR027417">
    <property type="entry name" value="P-loop_NTPase"/>
</dbReference>
<evidence type="ECO:0000256" key="2">
    <source>
        <dbReference type="ARBA" id="ARBA00022679"/>
    </source>
</evidence>
<keyword evidence="8" id="KW-0378">Hydrolase</keyword>
<evidence type="ECO:0000256" key="3">
    <source>
        <dbReference type="ARBA" id="ARBA00022741"/>
    </source>
</evidence>
<comment type="caution">
    <text evidence="8">The sequence shown here is derived from an EMBL/GenBank/DDBJ whole genome shotgun (WGS) entry which is preliminary data.</text>
</comment>
<evidence type="ECO:0000256" key="5">
    <source>
        <dbReference type="RuleBase" id="RU003330"/>
    </source>
</evidence>
<organism evidence="8 9">
    <name type="scientific">Babesia gibsoni</name>
    <dbReference type="NCBI Taxonomy" id="33632"/>
    <lineage>
        <taxon>Eukaryota</taxon>
        <taxon>Sar</taxon>
        <taxon>Alveolata</taxon>
        <taxon>Apicomplexa</taxon>
        <taxon>Aconoidasida</taxon>
        <taxon>Piroplasmida</taxon>
        <taxon>Babesiidae</taxon>
        <taxon>Babesia</taxon>
    </lineage>
</organism>
<proteinExistence type="inferred from homology"/>
<feature type="chain" id="PRO_5042161277" evidence="6">
    <location>
        <begin position="29"/>
        <end position="268"/>
    </location>
</feature>
<dbReference type="Pfam" id="PF05191">
    <property type="entry name" value="ADK_lid"/>
    <property type="match status" value="1"/>
</dbReference>
<dbReference type="EMBL" id="JAVEPI010000002">
    <property type="protein sequence ID" value="KAK1443262.1"/>
    <property type="molecule type" value="Genomic_DNA"/>
</dbReference>
<dbReference type="InterPro" id="IPR000850">
    <property type="entry name" value="Adenylat/UMP-CMP_kin"/>
</dbReference>
<dbReference type="SUPFAM" id="SSF57774">
    <property type="entry name" value="Microbial and mitochondrial ADK, insert 'zinc finger' domain"/>
    <property type="match status" value="1"/>
</dbReference>
<keyword evidence="6" id="KW-0732">Signal</keyword>
<protein>
    <submittedName>
        <fullName evidence="8">P-loop containing nucleoside triphosphate hydrolase</fullName>
    </submittedName>
</protein>
<evidence type="ECO:0000259" key="7">
    <source>
        <dbReference type="Pfam" id="PF05191"/>
    </source>
</evidence>
<dbReference type="PANTHER" id="PTHR23359">
    <property type="entry name" value="NUCLEOTIDE KINASE"/>
    <property type="match status" value="1"/>
</dbReference>
<dbReference type="AlphaFoldDB" id="A0AAD8LRM2"/>
<dbReference type="InterPro" id="IPR033690">
    <property type="entry name" value="Adenylat_kinase_CS"/>
</dbReference>
<dbReference type="Gene3D" id="3.40.50.300">
    <property type="entry name" value="P-loop containing nucleotide triphosphate hydrolases"/>
    <property type="match status" value="1"/>
</dbReference>
<comment type="similarity">
    <text evidence="1 5">Belongs to the adenylate kinase family.</text>
</comment>
<dbReference type="PRINTS" id="PR00094">
    <property type="entry name" value="ADENYLTKNASE"/>
</dbReference>
<evidence type="ECO:0000313" key="8">
    <source>
        <dbReference type="EMBL" id="KAK1443262.1"/>
    </source>
</evidence>
<dbReference type="PROSITE" id="PS00113">
    <property type="entry name" value="ADENYLATE_KINASE"/>
    <property type="match status" value="1"/>
</dbReference>
<dbReference type="Proteomes" id="UP001230268">
    <property type="component" value="Unassembled WGS sequence"/>
</dbReference>
<sequence>MRRPPFKNQIFILWACIIFTNTMSGLEAYETEALYAELQRRYSCLNKPTGNFIFMGAPGSGKGTQSLSLMKSHCYCHLSTGDILRSAINKGDPIGMEAKKHMDQGRLVPDSVVLKLVENKINTEQCSRGFILDGFPRTDVQAKGLHKLLESVGKKINGVLLFECPDEEIEKRITGRLVHVPSGRVYHKVTRPPKVPMKDDITNEPLIQRKDDSLEVIRTRLAAYHKQTEPLSKYYDGLGLLHRFNANRPEGELKADIDKYLSKNGDKA</sequence>
<keyword evidence="4 5" id="KW-0418">Kinase</keyword>
<dbReference type="SUPFAM" id="SSF52540">
    <property type="entry name" value="P-loop containing nucleoside triphosphate hydrolases"/>
    <property type="match status" value="1"/>
</dbReference>
<dbReference type="InterPro" id="IPR006259">
    <property type="entry name" value="Adenyl_kin_sub"/>
</dbReference>
<dbReference type="InterPro" id="IPR007862">
    <property type="entry name" value="Adenylate_kinase_lid-dom"/>
</dbReference>
<dbReference type="GO" id="GO:0004017">
    <property type="term" value="F:AMP kinase activity"/>
    <property type="evidence" value="ECO:0007669"/>
    <property type="project" value="InterPro"/>
</dbReference>
<dbReference type="Pfam" id="PF00406">
    <property type="entry name" value="ADK"/>
    <property type="match status" value="1"/>
</dbReference>
<evidence type="ECO:0000256" key="6">
    <source>
        <dbReference type="SAM" id="SignalP"/>
    </source>
</evidence>
<keyword evidence="3" id="KW-0547">Nucleotide-binding</keyword>
<evidence type="ECO:0000256" key="1">
    <source>
        <dbReference type="ARBA" id="ARBA00007220"/>
    </source>
</evidence>
<dbReference type="CDD" id="cd01428">
    <property type="entry name" value="ADK"/>
    <property type="match status" value="1"/>
</dbReference>
<evidence type="ECO:0000256" key="4">
    <source>
        <dbReference type="ARBA" id="ARBA00022777"/>
    </source>
</evidence>
<dbReference type="GO" id="GO:0005524">
    <property type="term" value="F:ATP binding"/>
    <property type="evidence" value="ECO:0007669"/>
    <property type="project" value="InterPro"/>
</dbReference>
<feature type="signal peptide" evidence="6">
    <location>
        <begin position="1"/>
        <end position="28"/>
    </location>
</feature>
<feature type="domain" description="Adenylate kinase active site lid" evidence="7">
    <location>
        <begin position="176"/>
        <end position="211"/>
    </location>
</feature>
<reference evidence="8" key="1">
    <citation type="submission" date="2023-08" db="EMBL/GenBank/DDBJ databases">
        <title>Draft sequence of the Babesia gibsoni genome.</title>
        <authorList>
            <person name="Yamagishi J.Y."/>
            <person name="Xuan X.X."/>
        </authorList>
    </citation>
    <scope>NUCLEOTIDE SEQUENCE</scope>
    <source>
        <strain evidence="8">Azabu</strain>
    </source>
</reference>
<accession>A0AAD8LRM2</accession>
<dbReference type="NCBIfam" id="NF001381">
    <property type="entry name" value="PRK00279.1-3"/>
    <property type="match status" value="1"/>
</dbReference>